<evidence type="ECO:0000256" key="5">
    <source>
        <dbReference type="SAM" id="Phobius"/>
    </source>
</evidence>
<reference evidence="7 8" key="1">
    <citation type="submission" date="2021-07" db="EMBL/GenBank/DDBJ databases">
        <title>Paenibacillus radiodurans sp. nov., isolated from the southeastern edge of Tengger Desert.</title>
        <authorList>
            <person name="Zhang G."/>
        </authorList>
    </citation>
    <scope>NUCLEOTIDE SEQUENCE [LARGE SCALE GENOMIC DNA]</scope>
    <source>
        <strain evidence="7 8">DT7-4</strain>
    </source>
</reference>
<accession>A0ABS7D862</accession>
<feature type="transmembrane region" description="Helical" evidence="5">
    <location>
        <begin position="266"/>
        <end position="287"/>
    </location>
</feature>
<organism evidence="7 8">
    <name type="scientific">Paenibacillus oenotherae</name>
    <dbReference type="NCBI Taxonomy" id="1435645"/>
    <lineage>
        <taxon>Bacteria</taxon>
        <taxon>Bacillati</taxon>
        <taxon>Bacillota</taxon>
        <taxon>Bacilli</taxon>
        <taxon>Bacillales</taxon>
        <taxon>Paenibacillaceae</taxon>
        <taxon>Paenibacillus</taxon>
    </lineage>
</organism>
<feature type="transmembrane region" description="Helical" evidence="5">
    <location>
        <begin position="299"/>
        <end position="319"/>
    </location>
</feature>
<sequence length="392" mass="42916">MKIVVDYLKDKLFVGGITMLIFYQIIMITIYMGGYSAVPRNLTELTVAIVNEDAEYGAEFAERIKEELPFKMKSDLTLDQAKQELDEHDLSMVVHIPADFTSHLTKPEEQVQLNFFINNATAQTVSSTMQTVANQIASELSQQLKVESMQSILQGMQVPEEQAVSLAEGAVNKVKTNMIPSNVPPAGMHNLMAPMFLTIVSYVGAMIFSMMAVSTLNKLKSKHGKWRAFFTLQGLIMGLSLIGPLVGLGIYFAIQGYGADVFFRMWLSHALEMFVAVQVTSVITMLLGQAAMLINMPYLLIQVIGTGAIMPQEMMSGFFKFFSSFSVLHYSVETDYSLLFGGGNVAESISMMGVIGAAALLINLVIHKLKAASNTTKAEIEVESAALVGNAN</sequence>
<dbReference type="EMBL" id="JAHZIJ010000008">
    <property type="protein sequence ID" value="MBW7475737.1"/>
    <property type="molecule type" value="Genomic_DNA"/>
</dbReference>
<feature type="domain" description="ABC-2 type transporter transmembrane" evidence="6">
    <location>
        <begin position="18"/>
        <end position="364"/>
    </location>
</feature>
<dbReference type="Gene3D" id="3.40.1710.10">
    <property type="entry name" value="abc type-2 transporter like domain"/>
    <property type="match status" value="1"/>
</dbReference>
<feature type="transmembrane region" description="Helical" evidence="5">
    <location>
        <begin position="228"/>
        <end position="254"/>
    </location>
</feature>
<evidence type="ECO:0000256" key="2">
    <source>
        <dbReference type="ARBA" id="ARBA00022692"/>
    </source>
</evidence>
<dbReference type="Pfam" id="PF12698">
    <property type="entry name" value="ABC2_membrane_3"/>
    <property type="match status" value="1"/>
</dbReference>
<feature type="transmembrane region" description="Helical" evidence="5">
    <location>
        <begin position="339"/>
        <end position="366"/>
    </location>
</feature>
<dbReference type="RefSeq" id="WP_219872980.1">
    <property type="nucleotide sequence ID" value="NZ_JAHZIJ010000008.1"/>
</dbReference>
<keyword evidence="3 5" id="KW-1133">Transmembrane helix</keyword>
<gene>
    <name evidence="7" type="ORF">K0T92_13365</name>
</gene>
<protein>
    <submittedName>
        <fullName evidence="7">ABC transporter permease</fullName>
    </submittedName>
</protein>
<keyword evidence="2 5" id="KW-0812">Transmembrane</keyword>
<dbReference type="InterPro" id="IPR013525">
    <property type="entry name" value="ABC2_TM"/>
</dbReference>
<dbReference type="PANTHER" id="PTHR43077">
    <property type="entry name" value="TRANSPORT PERMEASE YVFS-RELATED"/>
    <property type="match status" value="1"/>
</dbReference>
<name>A0ABS7D862_9BACL</name>
<evidence type="ECO:0000256" key="4">
    <source>
        <dbReference type="ARBA" id="ARBA00023136"/>
    </source>
</evidence>
<keyword evidence="4 5" id="KW-0472">Membrane</keyword>
<feature type="transmembrane region" description="Helical" evidence="5">
    <location>
        <begin position="12"/>
        <end position="32"/>
    </location>
</feature>
<feature type="transmembrane region" description="Helical" evidence="5">
    <location>
        <begin position="191"/>
        <end position="216"/>
    </location>
</feature>
<dbReference type="Proteomes" id="UP000812277">
    <property type="component" value="Unassembled WGS sequence"/>
</dbReference>
<proteinExistence type="predicted"/>
<evidence type="ECO:0000256" key="3">
    <source>
        <dbReference type="ARBA" id="ARBA00022989"/>
    </source>
</evidence>
<evidence type="ECO:0000313" key="7">
    <source>
        <dbReference type="EMBL" id="MBW7475737.1"/>
    </source>
</evidence>
<dbReference type="PANTHER" id="PTHR43077:SF5">
    <property type="entry name" value="PHAGE INFECTION PROTEIN"/>
    <property type="match status" value="1"/>
</dbReference>
<evidence type="ECO:0000256" key="1">
    <source>
        <dbReference type="ARBA" id="ARBA00004141"/>
    </source>
</evidence>
<comment type="subcellular location">
    <subcellularLocation>
        <location evidence="1">Membrane</location>
        <topology evidence="1">Multi-pass membrane protein</topology>
    </subcellularLocation>
</comment>
<keyword evidence="8" id="KW-1185">Reference proteome</keyword>
<evidence type="ECO:0000259" key="6">
    <source>
        <dbReference type="Pfam" id="PF12698"/>
    </source>
</evidence>
<comment type="caution">
    <text evidence="7">The sequence shown here is derived from an EMBL/GenBank/DDBJ whole genome shotgun (WGS) entry which is preliminary data.</text>
</comment>
<dbReference type="InterPro" id="IPR051328">
    <property type="entry name" value="T7SS_ABC-Transporter"/>
</dbReference>
<evidence type="ECO:0000313" key="8">
    <source>
        <dbReference type="Proteomes" id="UP000812277"/>
    </source>
</evidence>